<comment type="caution">
    <text evidence="2">The sequence shown here is derived from an EMBL/GenBank/DDBJ whole genome shotgun (WGS) entry which is preliminary data.</text>
</comment>
<dbReference type="EMBL" id="RQHV01000062">
    <property type="protein sequence ID" value="TGN06900.1"/>
    <property type="molecule type" value="Genomic_DNA"/>
</dbReference>
<dbReference type="AlphaFoldDB" id="A0A4R9LLP1"/>
<proteinExistence type="predicted"/>
<dbReference type="Pfam" id="PF01477">
    <property type="entry name" value="PLAT"/>
    <property type="match status" value="1"/>
</dbReference>
<evidence type="ECO:0000259" key="1">
    <source>
        <dbReference type="PROSITE" id="PS50095"/>
    </source>
</evidence>
<protein>
    <recommendedName>
        <fullName evidence="1">PLAT domain-containing protein</fullName>
    </recommendedName>
</protein>
<accession>A0A4R9LLP1</accession>
<dbReference type="PROSITE" id="PS50095">
    <property type="entry name" value="PLAT"/>
    <property type="match status" value="1"/>
</dbReference>
<evidence type="ECO:0000313" key="3">
    <source>
        <dbReference type="Proteomes" id="UP000298264"/>
    </source>
</evidence>
<reference evidence="2" key="1">
    <citation type="journal article" date="2019" name="PLoS Negl. Trop. Dis.">
        <title>Revisiting the worldwide diversity of Leptospira species in the environment.</title>
        <authorList>
            <person name="Vincent A.T."/>
            <person name="Schiettekatte O."/>
            <person name="Bourhy P."/>
            <person name="Veyrier F.J."/>
            <person name="Picardeau M."/>
        </authorList>
    </citation>
    <scope>NUCLEOTIDE SEQUENCE [LARGE SCALE GENOMIC DNA]</scope>
    <source>
        <strain evidence="2">201400974</strain>
    </source>
</reference>
<organism evidence="2 3">
    <name type="scientific">Leptospira ilyithenensis</name>
    <dbReference type="NCBI Taxonomy" id="2484901"/>
    <lineage>
        <taxon>Bacteria</taxon>
        <taxon>Pseudomonadati</taxon>
        <taxon>Spirochaetota</taxon>
        <taxon>Spirochaetia</taxon>
        <taxon>Leptospirales</taxon>
        <taxon>Leptospiraceae</taxon>
        <taxon>Leptospira</taxon>
    </lineage>
</organism>
<keyword evidence="3" id="KW-1185">Reference proteome</keyword>
<gene>
    <name evidence="2" type="ORF">EHS11_17330</name>
</gene>
<dbReference type="InterPro" id="IPR001024">
    <property type="entry name" value="PLAT/LH2_dom"/>
</dbReference>
<evidence type="ECO:0000313" key="2">
    <source>
        <dbReference type="EMBL" id="TGN06900.1"/>
    </source>
</evidence>
<dbReference type="SUPFAM" id="SSF49723">
    <property type="entry name" value="Lipase/lipooxygenase domain (PLAT/LH2 domain)"/>
    <property type="match status" value="1"/>
</dbReference>
<dbReference type="Proteomes" id="UP000298264">
    <property type="component" value="Unassembled WGS sequence"/>
</dbReference>
<dbReference type="Gene3D" id="2.60.60.20">
    <property type="entry name" value="PLAT/LH2 domain"/>
    <property type="match status" value="1"/>
</dbReference>
<feature type="domain" description="PLAT" evidence="1">
    <location>
        <begin position="32"/>
        <end position="167"/>
    </location>
</feature>
<sequence length="357" mass="40196">MPNQPIKSIYGFESGFLNQTDSSTLNKKVKKASYTIRVKVKDKKDAGADGFKLYIILFGKTHSTNQFRLDNKNKDDFKRGKTSTFTFDASENLIGLDVGVPYAITLTHIDGNNKDSSDALYLDEVEVEYSATYENEDKAEKPIVVKFPFNGAIGKKGDFDLNFDWTVMTKCAEGFELSNKELSLIKNIDTLYVILDNRQGSEPMSLTQTEKYTYSIDSFLGKGKEVEEENNYSFSMGKDGGWFGVDYKFSVDIKTKTTTKTVEESRMTIVTEKDFDFTTNANQNQLAIYEFPISVKKEAFTHKIGDLVLEVIKGVSNLSMPTASKIMRTYGKNADLSLKDKILYKQITGSDFEIITG</sequence>
<dbReference type="InterPro" id="IPR036392">
    <property type="entry name" value="PLAT/LH2_dom_sf"/>
</dbReference>
<name>A0A4R9LLP1_9LEPT</name>